<proteinExistence type="inferred from homology"/>
<dbReference type="CDD" id="cd06548">
    <property type="entry name" value="GH18_chitinase"/>
    <property type="match status" value="1"/>
</dbReference>
<dbReference type="InterPro" id="IPR001223">
    <property type="entry name" value="Glyco_hydro18_cat"/>
</dbReference>
<dbReference type="PANTHER" id="PTHR11177:SF317">
    <property type="entry name" value="CHITINASE 12-RELATED"/>
    <property type="match status" value="1"/>
</dbReference>
<dbReference type="RefSeq" id="WP_072993457.1">
    <property type="nucleotide sequence ID" value="NZ_FQZB01000025.1"/>
</dbReference>
<organism evidence="10 11">
    <name type="scientific">Clostridium cavendishii DSM 21758</name>
    <dbReference type="NCBI Taxonomy" id="1121302"/>
    <lineage>
        <taxon>Bacteria</taxon>
        <taxon>Bacillati</taxon>
        <taxon>Bacillota</taxon>
        <taxon>Clostridia</taxon>
        <taxon>Eubacteriales</taxon>
        <taxon>Clostridiaceae</taxon>
        <taxon>Clostridium</taxon>
    </lineage>
</organism>
<dbReference type="SUPFAM" id="SSF51445">
    <property type="entry name" value="(Trans)glycosidases"/>
    <property type="match status" value="1"/>
</dbReference>
<evidence type="ECO:0000256" key="3">
    <source>
        <dbReference type="ARBA" id="ARBA00022801"/>
    </source>
</evidence>
<feature type="domain" description="GH18" evidence="9">
    <location>
        <begin position="43"/>
        <end position="388"/>
    </location>
</feature>
<dbReference type="GO" id="GO:0008061">
    <property type="term" value="F:chitin binding"/>
    <property type="evidence" value="ECO:0007669"/>
    <property type="project" value="InterPro"/>
</dbReference>
<dbReference type="AlphaFoldDB" id="A0A1M6UWC9"/>
<evidence type="ECO:0000256" key="4">
    <source>
        <dbReference type="ARBA" id="ARBA00023024"/>
    </source>
</evidence>
<keyword evidence="4" id="KW-0624">Polysaccharide degradation</keyword>
<evidence type="ECO:0000256" key="8">
    <source>
        <dbReference type="RuleBase" id="RU004453"/>
    </source>
</evidence>
<dbReference type="CDD" id="cd12214">
    <property type="entry name" value="ChiA1_BD"/>
    <property type="match status" value="2"/>
</dbReference>
<dbReference type="STRING" id="1121302.SAMN02745163_04371"/>
<dbReference type="GO" id="GO:0008843">
    <property type="term" value="F:endochitinase activity"/>
    <property type="evidence" value="ECO:0007669"/>
    <property type="project" value="UniProtKB-EC"/>
</dbReference>
<evidence type="ECO:0000256" key="6">
    <source>
        <dbReference type="ARBA" id="ARBA00023295"/>
    </source>
</evidence>
<dbReference type="InterPro" id="IPR036573">
    <property type="entry name" value="CBM_sf_5/12"/>
</dbReference>
<protein>
    <recommendedName>
        <fullName evidence="2">chitinase</fullName>
        <ecNumber evidence="2">3.2.1.14</ecNumber>
    </recommendedName>
</protein>
<dbReference type="PROSITE" id="PS01095">
    <property type="entry name" value="GH18_1"/>
    <property type="match status" value="1"/>
</dbReference>
<comment type="catalytic activity">
    <reaction evidence="1">
        <text>Random endo-hydrolysis of N-acetyl-beta-D-glucosaminide (1-&gt;4)-beta-linkages in chitin and chitodextrins.</text>
        <dbReference type="EC" id="3.2.1.14"/>
    </reaction>
</comment>
<dbReference type="Gene3D" id="2.10.10.20">
    <property type="entry name" value="Carbohydrate-binding module superfamily 5/12"/>
    <property type="match status" value="2"/>
</dbReference>
<accession>A0A1M6UWC9</accession>
<dbReference type="InterPro" id="IPR029070">
    <property type="entry name" value="Chitinase_insertion_sf"/>
</dbReference>
<evidence type="ECO:0000256" key="7">
    <source>
        <dbReference type="RuleBase" id="RU000489"/>
    </source>
</evidence>
<dbReference type="InterPro" id="IPR050314">
    <property type="entry name" value="Glycosyl_Hydrlase_18"/>
</dbReference>
<sequence length="485" mass="55913">MKKVLSILMATTVFLGVFSTTNINTKGVELKDGNSIQQTKDKNVIVSYLPLYRYWKAEDIQGDKLTDIIIAFGRINENTYRLEIPDKTTSLDEVKRLKSLYPNLRVSLSLGGDAEKKFGEMSKTKERRSAFIKDVTDLLVKYNMDGVDVDWEVPVGLPWEPENKKPEEREYYTLLMQDFRDSLDKLGKEDGKHYLLTYASPVGGWSIDNIEFDKISKLVDKIYLMGYAYEGSWSPTTGHASGLYKSSKNPNWQTTGDDTIKTFLKTGIDPNKLVLGVPNYSQDWYGVKNENNGLFQTFKSSNNMKLSFTRLKDDYINKNGFTRYWDDEAKMPYLYNGDIFISYEDEQSIGEKVNYIKDKKLGGIMCWEYTQDSRGELLDVMYKGLLKKNFDLWKVDNEYKIGDIVSYNSKEYECTLGHKALEGWTPEAASTLWTAKFQSEWTSKVNYKVGDVIKYNAEKYKCLQAHTALEDWTPDVCKALWEVVK</sequence>
<evidence type="ECO:0000259" key="9">
    <source>
        <dbReference type="PROSITE" id="PS51910"/>
    </source>
</evidence>
<evidence type="ECO:0000256" key="5">
    <source>
        <dbReference type="ARBA" id="ARBA00023277"/>
    </source>
</evidence>
<dbReference type="EMBL" id="FQZB01000025">
    <property type="protein sequence ID" value="SHK73577.1"/>
    <property type="molecule type" value="Genomic_DNA"/>
</dbReference>
<keyword evidence="3 7" id="KW-0378">Hydrolase</keyword>
<name>A0A1M6UWC9_9CLOT</name>
<dbReference type="PROSITE" id="PS51910">
    <property type="entry name" value="GH18_2"/>
    <property type="match status" value="1"/>
</dbReference>
<dbReference type="InterPro" id="IPR003610">
    <property type="entry name" value="CBM5/12"/>
</dbReference>
<keyword evidence="11" id="KW-1185">Reference proteome</keyword>
<dbReference type="PANTHER" id="PTHR11177">
    <property type="entry name" value="CHITINASE"/>
    <property type="match status" value="1"/>
</dbReference>
<dbReference type="EC" id="3.2.1.14" evidence="2"/>
<evidence type="ECO:0000256" key="1">
    <source>
        <dbReference type="ARBA" id="ARBA00000822"/>
    </source>
</evidence>
<dbReference type="Gene3D" id="3.20.20.80">
    <property type="entry name" value="Glycosidases"/>
    <property type="match status" value="1"/>
</dbReference>
<comment type="similarity">
    <text evidence="8">Belongs to the glycosyl hydrolase 18 family.</text>
</comment>
<dbReference type="Proteomes" id="UP000184310">
    <property type="component" value="Unassembled WGS sequence"/>
</dbReference>
<evidence type="ECO:0000313" key="11">
    <source>
        <dbReference type="Proteomes" id="UP000184310"/>
    </source>
</evidence>
<dbReference type="OrthoDB" id="9812811at2"/>
<dbReference type="SUPFAM" id="SSF54556">
    <property type="entry name" value="Chitinase insertion domain"/>
    <property type="match status" value="1"/>
</dbReference>
<dbReference type="InterPro" id="IPR017853">
    <property type="entry name" value="GH"/>
</dbReference>
<dbReference type="GO" id="GO:0005975">
    <property type="term" value="P:carbohydrate metabolic process"/>
    <property type="evidence" value="ECO:0007669"/>
    <property type="project" value="InterPro"/>
</dbReference>
<dbReference type="Pfam" id="PF00704">
    <property type="entry name" value="Glyco_hydro_18"/>
    <property type="match status" value="1"/>
</dbReference>
<keyword evidence="4" id="KW-0146">Chitin degradation</keyword>
<reference evidence="10 11" key="1">
    <citation type="submission" date="2016-11" db="EMBL/GenBank/DDBJ databases">
        <authorList>
            <person name="Jaros S."/>
            <person name="Januszkiewicz K."/>
            <person name="Wedrychowicz H."/>
        </authorList>
    </citation>
    <scope>NUCLEOTIDE SEQUENCE [LARGE SCALE GENOMIC DNA]</scope>
    <source>
        <strain evidence="10 11">DSM 21758</strain>
    </source>
</reference>
<gene>
    <name evidence="10" type="ORF">SAMN02745163_04371</name>
</gene>
<dbReference type="Gene3D" id="3.10.50.10">
    <property type="match status" value="1"/>
</dbReference>
<dbReference type="GO" id="GO:0005576">
    <property type="term" value="C:extracellular region"/>
    <property type="evidence" value="ECO:0007669"/>
    <property type="project" value="InterPro"/>
</dbReference>
<dbReference type="InterPro" id="IPR011583">
    <property type="entry name" value="Chitinase_II/V-like_cat"/>
</dbReference>
<evidence type="ECO:0000256" key="2">
    <source>
        <dbReference type="ARBA" id="ARBA00012729"/>
    </source>
</evidence>
<dbReference type="GO" id="GO:0030246">
    <property type="term" value="F:carbohydrate binding"/>
    <property type="evidence" value="ECO:0007669"/>
    <property type="project" value="InterPro"/>
</dbReference>
<dbReference type="SMART" id="SM00636">
    <property type="entry name" value="Glyco_18"/>
    <property type="match status" value="1"/>
</dbReference>
<dbReference type="InterPro" id="IPR001579">
    <property type="entry name" value="Glyco_hydro_18_chit_AS"/>
</dbReference>
<evidence type="ECO:0000313" key="10">
    <source>
        <dbReference type="EMBL" id="SHK73577.1"/>
    </source>
</evidence>
<keyword evidence="5" id="KW-0119">Carbohydrate metabolism</keyword>
<dbReference type="GO" id="GO:0006032">
    <property type="term" value="P:chitin catabolic process"/>
    <property type="evidence" value="ECO:0007669"/>
    <property type="project" value="UniProtKB-KW"/>
</dbReference>
<dbReference type="Pfam" id="PF02839">
    <property type="entry name" value="CBM_5_12"/>
    <property type="match status" value="2"/>
</dbReference>
<keyword evidence="6 7" id="KW-0326">Glycosidase</keyword>
<dbReference type="SUPFAM" id="SSF51055">
    <property type="entry name" value="Carbohydrate binding domain"/>
    <property type="match status" value="2"/>
</dbReference>